<dbReference type="PATRIC" id="fig|344882.3.peg.954"/>
<reference evidence="2 3" key="1">
    <citation type="submission" date="2015-05" db="EMBL/GenBank/DDBJ databases">
        <title>Genome sequencing and analysis of members of genus Stenotrophomonas.</title>
        <authorList>
            <person name="Patil P.P."/>
            <person name="Midha S."/>
            <person name="Patil P.B."/>
        </authorList>
    </citation>
    <scope>NUCLEOTIDE SEQUENCE [LARGE SCALE GENOMIC DNA]</scope>
    <source>
        <strain evidence="2 3">DSM 21858</strain>
    </source>
</reference>
<gene>
    <name evidence="2" type="ORF">ABB29_12880</name>
</gene>
<evidence type="ECO:0008006" key="4">
    <source>
        <dbReference type="Google" id="ProtNLM"/>
    </source>
</evidence>
<keyword evidence="1" id="KW-0732">Signal</keyword>
<protein>
    <recommendedName>
        <fullName evidence="4">TonB-dependent receptor</fullName>
    </recommendedName>
</protein>
<evidence type="ECO:0000256" key="1">
    <source>
        <dbReference type="SAM" id="SignalP"/>
    </source>
</evidence>
<evidence type="ECO:0000313" key="2">
    <source>
        <dbReference type="EMBL" id="KRG68516.1"/>
    </source>
</evidence>
<keyword evidence="3" id="KW-1185">Reference proteome</keyword>
<feature type="chain" id="PRO_5006394476" description="TonB-dependent receptor" evidence="1">
    <location>
        <begin position="18"/>
        <end position="1109"/>
    </location>
</feature>
<accession>A0A0R0CSC4</accession>
<name>A0A0R0CSC4_9GAMM</name>
<dbReference type="InterPro" id="IPR013783">
    <property type="entry name" value="Ig-like_fold"/>
</dbReference>
<organism evidence="2 3">
    <name type="scientific">Pseudoxanthomonas dokdonensis</name>
    <dbReference type="NCBI Taxonomy" id="344882"/>
    <lineage>
        <taxon>Bacteria</taxon>
        <taxon>Pseudomonadati</taxon>
        <taxon>Pseudomonadota</taxon>
        <taxon>Gammaproteobacteria</taxon>
        <taxon>Lysobacterales</taxon>
        <taxon>Lysobacteraceae</taxon>
        <taxon>Pseudoxanthomonas</taxon>
    </lineage>
</organism>
<dbReference type="Proteomes" id="UP000052052">
    <property type="component" value="Unassembled WGS sequence"/>
</dbReference>
<dbReference type="Gene3D" id="2.60.40.10">
    <property type="entry name" value="Immunoglobulins"/>
    <property type="match status" value="1"/>
</dbReference>
<proteinExistence type="predicted"/>
<dbReference type="EMBL" id="LDJL01000013">
    <property type="protein sequence ID" value="KRG68516.1"/>
    <property type="molecule type" value="Genomic_DNA"/>
</dbReference>
<sequence length="1109" mass="121834">MSLAIVSALMAAPVALADEAGAQPRQLSTAQSLYGSEEIQVEVERDGLPADGQTPAKMHIRILDSQGQPLQGEVPLTVTASAGRLQIPGAATDEAGLGYRDLDVATPGTQLIAKDGVAEIWLLAPVQPQRVDVQISTENSTVARGELTFVPELREMIAVGLVDGIINFDSSNPLSLSQARPDDGFEDEIRSWSRESGDGKRDTALRTALFLKGKIKGDALLTFAYDSDKPGRDRLFRDLDPERWYPVYGDSSIVGFEARSNSRLYLRIDKDRNYVMYGDIATGAGFSERFGQGDVASTQVRDLGQYNRAMTGVRGHLENDRGVLDVFAADDNLRQVVEEFPGRGLSGPYTVSNSSSAVLGTERVEIIIRDRYAPSRIVETRQLSRFVDYTFEPFSGRILFTRAVPSVDESLNPVSVRISYEVDQGGENYWVYGVSGQFDVTGNFNIGGNYVKDENPLAPFELASANATLNLGRNTWLRGEYAHTNSAINAIGGNIYTITPILTSGENVSGDAWRAEFGHNGARSKILAWYGESDAGFNNPSSSYLGGRRQAGFDTQLRLGSAEREFWELYAQGSWIDDQITGADRTQVQAGARATPIDSLTLEFGANYVSEHAGSALGNGLSIPGNLTAPYGVGVVSPGLGGGFAGGAANALNPGTGQTLYNTGAGWSGRYGSWVGNGLAGVAVEYTALRMGATWRPTDKFDLSAEVEQDVNHSEHRRASVGIGVQVQDKTRLYGRYEWNTGLSTVATSNGVTDPVTGNRIPSPYETNALVLGVDTEYMEGGTLFNEYRMYDSFSARQAQWASGVRNLWQINPNLTLQTGFENLEVLDGSGQQSTAASVAAEWRPDELWLINGRLEWRRADSLRAESDPGLPVQGYLTEGYDTWLSTFTVARKLNRDWTVLARNYYLLNDYDSDLQDSYEDRFQVGFAYRDTDTNRVNVLGKYEYWTRRDQALTGLLDDDNFFAGYKGYDKHVASVHADWHPNRVWWLTGRVAGKRQTDLFDAGNQRFTAYLVGGRVTYGLSERWDVSALAYQNWTPGGATQYALGAEVGYLVTSNLWLSAGYNARGFRDDDLTGSEYTNEGVFLRLRFKFDEDLFQGDNADVNRSLPR</sequence>
<dbReference type="AlphaFoldDB" id="A0A0R0CSC4"/>
<dbReference type="STRING" id="344882.ABB29_12880"/>
<evidence type="ECO:0000313" key="3">
    <source>
        <dbReference type="Proteomes" id="UP000052052"/>
    </source>
</evidence>
<feature type="signal peptide" evidence="1">
    <location>
        <begin position="1"/>
        <end position="17"/>
    </location>
</feature>
<comment type="caution">
    <text evidence="2">The sequence shown here is derived from an EMBL/GenBank/DDBJ whole genome shotgun (WGS) entry which is preliminary data.</text>
</comment>